<reference evidence="2 3" key="2">
    <citation type="submission" date="2018-11" db="EMBL/GenBank/DDBJ databases">
        <authorList>
            <consortium name="Pathogen Informatics"/>
        </authorList>
    </citation>
    <scope>NUCLEOTIDE SEQUENCE [LARGE SCALE GENOMIC DNA]</scope>
</reference>
<sequence>MPRPSGDSEDRRTEDEIRRALTKARKRARLENLKKLERMMGLASSSEVDYDETTKATPAPSLRTSSSTVPTTVSIIATTTTTPAPIRQRLEMDSDRILGHSKTDHSWSTFSNRNRSPGLSGATQRMSTSEASGKLNGDVKKSAEKVMQDEEGEIISEHIISAQKKEEPMNVGKQIISLDDYDDENEMIEEEYDVDEYGKRITNNQNSKYLT</sequence>
<reference evidence="4" key="1">
    <citation type="submission" date="2017-02" db="UniProtKB">
        <authorList>
            <consortium name="WormBaseParasite"/>
        </authorList>
    </citation>
    <scope>IDENTIFICATION</scope>
</reference>
<feature type="region of interest" description="Disordered" evidence="1">
    <location>
        <begin position="41"/>
        <end position="68"/>
    </location>
</feature>
<dbReference type="WBParaSite" id="ASIM_0001531701-mRNA-1">
    <property type="protein sequence ID" value="ASIM_0001531701-mRNA-1"/>
    <property type="gene ID" value="ASIM_0001531701"/>
</dbReference>
<organism evidence="4">
    <name type="scientific">Anisakis simplex</name>
    <name type="common">Herring worm</name>
    <dbReference type="NCBI Taxonomy" id="6269"/>
    <lineage>
        <taxon>Eukaryota</taxon>
        <taxon>Metazoa</taxon>
        <taxon>Ecdysozoa</taxon>
        <taxon>Nematoda</taxon>
        <taxon>Chromadorea</taxon>
        <taxon>Rhabditida</taxon>
        <taxon>Spirurina</taxon>
        <taxon>Ascaridomorpha</taxon>
        <taxon>Ascaridoidea</taxon>
        <taxon>Anisakidae</taxon>
        <taxon>Anisakis</taxon>
        <taxon>Anisakis simplex complex</taxon>
    </lineage>
</organism>
<keyword evidence="3" id="KW-1185">Reference proteome</keyword>
<protein>
    <submittedName>
        <fullName evidence="2 4">Uncharacterized protein</fullName>
    </submittedName>
</protein>
<dbReference type="Proteomes" id="UP000267096">
    <property type="component" value="Unassembled WGS sequence"/>
</dbReference>
<evidence type="ECO:0000256" key="1">
    <source>
        <dbReference type="SAM" id="MobiDB-lite"/>
    </source>
</evidence>
<dbReference type="AlphaFoldDB" id="A0A0M3K2Y9"/>
<accession>A0A0M3K2Y9</accession>
<proteinExistence type="predicted"/>
<feature type="region of interest" description="Disordered" evidence="1">
    <location>
        <begin position="102"/>
        <end position="142"/>
    </location>
</feature>
<gene>
    <name evidence="2" type="ORF">ASIM_LOCUS14727</name>
</gene>
<name>A0A0M3K2Y9_ANISI</name>
<evidence type="ECO:0000313" key="3">
    <source>
        <dbReference type="Proteomes" id="UP000267096"/>
    </source>
</evidence>
<evidence type="ECO:0000313" key="2">
    <source>
        <dbReference type="EMBL" id="VDK53182.1"/>
    </source>
</evidence>
<feature type="compositionally biased region" description="Polar residues" evidence="1">
    <location>
        <begin position="106"/>
        <end position="131"/>
    </location>
</feature>
<dbReference type="EMBL" id="UYRR01031897">
    <property type="protein sequence ID" value="VDK53182.1"/>
    <property type="molecule type" value="Genomic_DNA"/>
</dbReference>
<evidence type="ECO:0000313" key="4">
    <source>
        <dbReference type="WBParaSite" id="ASIM_0001531701-mRNA-1"/>
    </source>
</evidence>